<dbReference type="PROSITE" id="PS50977">
    <property type="entry name" value="HTH_TETR_2"/>
    <property type="match status" value="1"/>
</dbReference>
<dbReference type="InterPro" id="IPR001647">
    <property type="entry name" value="HTH_TetR"/>
</dbReference>
<dbReference type="SUPFAM" id="SSF46689">
    <property type="entry name" value="Homeodomain-like"/>
    <property type="match status" value="1"/>
</dbReference>
<proteinExistence type="predicted"/>
<organism evidence="4 5">
    <name type="scientific">Granulicatella seriolae</name>
    <dbReference type="NCBI Taxonomy" id="2967226"/>
    <lineage>
        <taxon>Bacteria</taxon>
        <taxon>Bacillati</taxon>
        <taxon>Bacillota</taxon>
        <taxon>Bacilli</taxon>
        <taxon>Lactobacillales</taxon>
        <taxon>Carnobacteriaceae</taxon>
        <taxon>Granulicatella</taxon>
    </lineage>
</organism>
<dbReference type="Gene3D" id="1.10.357.10">
    <property type="entry name" value="Tetracycline Repressor, domain 2"/>
    <property type="match status" value="1"/>
</dbReference>
<protein>
    <submittedName>
        <fullName evidence="4">TetR/AcrR family transcriptional regulator C-terminal domain-containing protein</fullName>
    </submittedName>
</protein>
<dbReference type="Pfam" id="PF00440">
    <property type="entry name" value="TetR_N"/>
    <property type="match status" value="1"/>
</dbReference>
<dbReference type="InterPro" id="IPR039532">
    <property type="entry name" value="TetR_C_Firmicutes"/>
</dbReference>
<dbReference type="InterPro" id="IPR050624">
    <property type="entry name" value="HTH-type_Tx_Regulator"/>
</dbReference>
<gene>
    <name evidence="4" type="ORF">NPA36_08455</name>
</gene>
<dbReference type="RefSeq" id="WP_256945691.1">
    <property type="nucleotide sequence ID" value="NZ_JANHNZ010000009.1"/>
</dbReference>
<keyword evidence="1 2" id="KW-0238">DNA-binding</keyword>
<dbReference type="PRINTS" id="PR00455">
    <property type="entry name" value="HTHTETR"/>
</dbReference>
<reference evidence="4" key="3">
    <citation type="journal article" date="2023" name="Microbiol. Resour. Announc.">
        <title>Draft Genome Sequence of Granulicatella sp. Strain S8, Isolated from a Marine Fish, Seriola quinqueradiata.</title>
        <authorList>
            <person name="Lee M."/>
            <person name="Farooq A."/>
            <person name="Jeong J.B."/>
            <person name="Jung M.Y."/>
        </authorList>
    </citation>
    <scope>NUCLEOTIDE SEQUENCE</scope>
    <source>
        <strain evidence="4">S8</strain>
    </source>
</reference>
<comment type="caution">
    <text evidence="4">The sequence shown here is derived from an EMBL/GenBank/DDBJ whole genome shotgun (WGS) entry which is preliminary data.</text>
</comment>
<evidence type="ECO:0000259" key="3">
    <source>
        <dbReference type="PROSITE" id="PS50977"/>
    </source>
</evidence>
<dbReference type="InterPro" id="IPR009057">
    <property type="entry name" value="Homeodomain-like_sf"/>
</dbReference>
<dbReference type="PANTHER" id="PTHR43479:SF7">
    <property type="entry name" value="TETR-FAMILY TRANSCRIPTIONAL REGULATOR"/>
    <property type="match status" value="1"/>
</dbReference>
<evidence type="ECO:0000256" key="1">
    <source>
        <dbReference type="ARBA" id="ARBA00023125"/>
    </source>
</evidence>
<dbReference type="EMBL" id="JANHNZ010000009">
    <property type="protein sequence ID" value="MCQ9210580.1"/>
    <property type="molecule type" value="Genomic_DNA"/>
</dbReference>
<dbReference type="Proteomes" id="UP001059480">
    <property type="component" value="Unassembled WGS sequence"/>
</dbReference>
<feature type="DNA-binding region" description="H-T-H motif" evidence="2">
    <location>
        <begin position="24"/>
        <end position="43"/>
    </location>
</feature>
<sequence length="177" mass="21191">METKKMILESFYRLLSQKSFEDIRVESILQDSGVSRSTFYRHFQDKYDLMNSYYQNFFDSLQYDSQKDSWTDLIQLTLTFLSQHADYFQQAFKTKGQNTFSEFLYHYCYDFTSRIYLQKINKTQLTPLEKDLITSICAGNIRVVINWFERNLQETPEELTQHLLLSFPEALNIILDS</sequence>
<dbReference type="Pfam" id="PF14278">
    <property type="entry name" value="TetR_C_8"/>
    <property type="match status" value="1"/>
</dbReference>
<keyword evidence="5" id="KW-1185">Reference proteome</keyword>
<dbReference type="PANTHER" id="PTHR43479">
    <property type="entry name" value="ACREF/ENVCD OPERON REPRESSOR-RELATED"/>
    <property type="match status" value="1"/>
</dbReference>
<evidence type="ECO:0000256" key="2">
    <source>
        <dbReference type="PROSITE-ProRule" id="PRU00335"/>
    </source>
</evidence>
<reference evidence="4" key="1">
    <citation type="submission" date="2022-07" db="EMBL/GenBank/DDBJ databases">
        <authorList>
            <person name="Jung M.-Y."/>
            <person name="Lee M."/>
        </authorList>
    </citation>
    <scope>NUCLEOTIDE SEQUENCE</scope>
    <source>
        <strain evidence="4">S8</strain>
    </source>
</reference>
<accession>A0ABT1WQ79</accession>
<name>A0ABT1WQ79_9LACT</name>
<reference evidence="4" key="2">
    <citation type="journal article" date="2023" name="Curr. Microbiol.">
        <title>Granulicatella seriolae sp. nov., a Novel Facultative Anaerobe Isolated from Yellowtail Marine Fish.</title>
        <authorList>
            <person name="Lee M."/>
            <person name="Choi Y.J."/>
            <person name="Farooq A."/>
            <person name="Jeong J.B."/>
            <person name="Jung M.Y."/>
        </authorList>
    </citation>
    <scope>NUCLEOTIDE SEQUENCE</scope>
    <source>
        <strain evidence="4">S8</strain>
    </source>
</reference>
<feature type="domain" description="HTH tetR-type" evidence="3">
    <location>
        <begin position="1"/>
        <end position="61"/>
    </location>
</feature>
<evidence type="ECO:0000313" key="4">
    <source>
        <dbReference type="EMBL" id="MCQ9210580.1"/>
    </source>
</evidence>
<evidence type="ECO:0000313" key="5">
    <source>
        <dbReference type="Proteomes" id="UP001059480"/>
    </source>
</evidence>